<evidence type="ECO:0000313" key="1">
    <source>
        <dbReference type="EMBL" id="KAH7856383.1"/>
    </source>
</evidence>
<evidence type="ECO:0000313" key="2">
    <source>
        <dbReference type="Proteomes" id="UP000828048"/>
    </source>
</evidence>
<protein>
    <submittedName>
        <fullName evidence="1">Uncharacterized protein</fullName>
    </submittedName>
</protein>
<dbReference type="EMBL" id="CM037153">
    <property type="protein sequence ID" value="KAH7856383.1"/>
    <property type="molecule type" value="Genomic_DNA"/>
</dbReference>
<gene>
    <name evidence="1" type="ORF">Vadar_000807</name>
</gene>
<comment type="caution">
    <text evidence="1">The sequence shown here is derived from an EMBL/GenBank/DDBJ whole genome shotgun (WGS) entry which is preliminary data.</text>
</comment>
<dbReference type="Proteomes" id="UP000828048">
    <property type="component" value="Chromosome 3"/>
</dbReference>
<keyword evidence="2" id="KW-1185">Reference proteome</keyword>
<reference evidence="1 2" key="1">
    <citation type="journal article" date="2021" name="Hortic Res">
        <title>High-quality reference genome and annotation aids understanding of berry development for evergreen blueberry (Vaccinium darrowii).</title>
        <authorList>
            <person name="Yu J."/>
            <person name="Hulse-Kemp A.M."/>
            <person name="Babiker E."/>
            <person name="Staton M."/>
        </authorList>
    </citation>
    <scope>NUCLEOTIDE SEQUENCE [LARGE SCALE GENOMIC DNA]</scope>
    <source>
        <strain evidence="2">cv. NJ 8807/NJ 8810</strain>
        <tissue evidence="1">Young leaf</tissue>
    </source>
</reference>
<name>A0ACB7YSF3_9ERIC</name>
<organism evidence="1 2">
    <name type="scientific">Vaccinium darrowii</name>
    <dbReference type="NCBI Taxonomy" id="229202"/>
    <lineage>
        <taxon>Eukaryota</taxon>
        <taxon>Viridiplantae</taxon>
        <taxon>Streptophyta</taxon>
        <taxon>Embryophyta</taxon>
        <taxon>Tracheophyta</taxon>
        <taxon>Spermatophyta</taxon>
        <taxon>Magnoliopsida</taxon>
        <taxon>eudicotyledons</taxon>
        <taxon>Gunneridae</taxon>
        <taxon>Pentapetalae</taxon>
        <taxon>asterids</taxon>
        <taxon>Ericales</taxon>
        <taxon>Ericaceae</taxon>
        <taxon>Vaccinioideae</taxon>
        <taxon>Vaccinieae</taxon>
        <taxon>Vaccinium</taxon>
    </lineage>
</organism>
<sequence>MAAPTNSTVGEFQETTGLTFNSLSTPLPQPMMLFEDINFDENSWFADNDVGGFSLSYLAANQQLADNVDGPCYTRESMILPQQRQELLGYSSDASDFSAATDMSVGTDLGGATEDDEVGMVRVISLAHLADQQPDKQPDQQLVDNLDLPFSFSTRESMILPQQDQEPLGYLSDASDFSAATDLSGATDMSVATDLGGATGDDEVGIRVEGTWELGKMEEDAAKHLKVSKSTLKRACREYGTTSIEMHLYSKVIKTETFLKPFFTGKRGRFTGEFLKLIVFIPSNKRTFELQAKNHETVENIKLLIQLKKGILPEQYSLFYRGKLLEDNKTLASLDIQSESASLDIQSESVLFLVFNPRDVMSVSVKMPSGEILKLEVKALHTVHDIRAIIQSMVGVAASNQNLTYEGRQVEDSKTLACYNIKENSLLEMLPLPGLPFQIFVKELAGKTIALDVFKEDRVRDVKKKILDERSLPVWVNNFHLVFGRYLLEEDRDLASYNVEKDATLHVVYGADASSEDHIQH</sequence>
<accession>A0ACB7YSF3</accession>
<proteinExistence type="predicted"/>